<gene>
    <name evidence="2" type="primary">A01g511450.1_BraROA</name>
    <name evidence="2" type="ORF">IGI04_004108</name>
</gene>
<feature type="region of interest" description="Disordered" evidence="1">
    <location>
        <begin position="399"/>
        <end position="424"/>
    </location>
</feature>
<sequence>MSSSNYFRSWIDRPHLDPNTRLLTEEYQQEDELEEMKQREFGGWMFTYVSDGLARGETFDDWIREMVVGPNFVVKSYPRFCTRGYAFTTQKRRRSSTTYDAAEDLGGVGLVVDLTDFGEEAAVHVEDEPVIGEFHQDPDSDSSGSPRNLLGIFRGNSEELGGILTYLTEYPHGHGQTWFNRSWNGISAWINRMMYSALDKGHPTFTHFPVEKQHLWFRQFAQEFNWNSDDTLSIYNHFVHKVMDNYGKQMYEWKKKWEANKVPKSMNDTVWKELCEHWDKEETKETSSTNSNNRRSDRKGKGIYKHNLGAQSIATLADRMAEENEGEPVDDLALMKRAYTNKKTGQIDDGLVRDVVDLVQTQVYDEVSQLQTDDDDSTASTNLSRVRINEIVESSVPKKKGRMVGLGRRSRSAAPSSAPPPYVDPEVLTAQLKDKDDRISALETQMAAQQACYETQKRLNEQMMEMMKRMYPNEVFPNIQDP</sequence>
<evidence type="ECO:0000256" key="1">
    <source>
        <dbReference type="SAM" id="MobiDB-lite"/>
    </source>
</evidence>
<evidence type="ECO:0000313" key="3">
    <source>
        <dbReference type="Proteomes" id="UP000823674"/>
    </source>
</evidence>
<dbReference type="PANTHER" id="PTHR33411">
    <property type="entry name" value="OS08G0392500 PROTEIN"/>
    <property type="match status" value="1"/>
</dbReference>
<organism evidence="2 3">
    <name type="scientific">Brassica rapa subsp. trilocularis</name>
    <dbReference type="NCBI Taxonomy" id="1813537"/>
    <lineage>
        <taxon>Eukaryota</taxon>
        <taxon>Viridiplantae</taxon>
        <taxon>Streptophyta</taxon>
        <taxon>Embryophyta</taxon>
        <taxon>Tracheophyta</taxon>
        <taxon>Spermatophyta</taxon>
        <taxon>Magnoliopsida</taxon>
        <taxon>eudicotyledons</taxon>
        <taxon>Gunneridae</taxon>
        <taxon>Pentapetalae</taxon>
        <taxon>rosids</taxon>
        <taxon>malvids</taxon>
        <taxon>Brassicales</taxon>
        <taxon>Brassicaceae</taxon>
        <taxon>Brassiceae</taxon>
        <taxon>Brassica</taxon>
    </lineage>
</organism>
<feature type="region of interest" description="Disordered" evidence="1">
    <location>
        <begin position="281"/>
        <end position="304"/>
    </location>
</feature>
<accession>A0ABQ7P2E0</accession>
<dbReference type="InterPro" id="IPR004252">
    <property type="entry name" value="Probable_transposase_24"/>
</dbReference>
<dbReference type="Pfam" id="PF03004">
    <property type="entry name" value="Transposase_24"/>
    <property type="match status" value="1"/>
</dbReference>
<dbReference type="Proteomes" id="UP000823674">
    <property type="component" value="Chromosome A01"/>
</dbReference>
<evidence type="ECO:0000313" key="2">
    <source>
        <dbReference type="EMBL" id="KAG5416541.1"/>
    </source>
</evidence>
<dbReference type="EMBL" id="JADBGQ010000001">
    <property type="protein sequence ID" value="KAG5416541.1"/>
    <property type="molecule type" value="Genomic_DNA"/>
</dbReference>
<reference evidence="2 3" key="1">
    <citation type="submission" date="2021-03" db="EMBL/GenBank/DDBJ databases">
        <authorList>
            <person name="King G.J."/>
            <person name="Bancroft I."/>
            <person name="Baten A."/>
            <person name="Bloomfield J."/>
            <person name="Borpatragohain P."/>
            <person name="He Z."/>
            <person name="Irish N."/>
            <person name="Irwin J."/>
            <person name="Liu K."/>
            <person name="Mauleon R.P."/>
            <person name="Moore J."/>
            <person name="Morris R."/>
            <person name="Ostergaard L."/>
            <person name="Wang B."/>
            <person name="Wells R."/>
        </authorList>
    </citation>
    <scope>NUCLEOTIDE SEQUENCE [LARGE SCALE GENOMIC DNA]</scope>
    <source>
        <strain evidence="2">R-o-18</strain>
        <tissue evidence="2">Leaf</tissue>
    </source>
</reference>
<keyword evidence="3" id="KW-1185">Reference proteome</keyword>
<proteinExistence type="predicted"/>
<comment type="caution">
    <text evidence="2">The sequence shown here is derived from an EMBL/GenBank/DDBJ whole genome shotgun (WGS) entry which is preliminary data.</text>
</comment>
<protein>
    <submittedName>
        <fullName evidence="2">Uncharacterized protein</fullName>
    </submittedName>
</protein>
<dbReference type="PANTHER" id="PTHR33411:SF34">
    <property type="entry name" value="PROTEIN, PUTATIVE-RELATED"/>
    <property type="match status" value="1"/>
</dbReference>
<name>A0ABQ7P2E0_BRACM</name>